<evidence type="ECO:0000256" key="1">
    <source>
        <dbReference type="ARBA" id="ARBA00002069"/>
    </source>
</evidence>
<dbReference type="EMBL" id="CP059252">
    <property type="protein sequence ID" value="QLL34257.1"/>
    <property type="molecule type" value="Genomic_DNA"/>
</dbReference>
<dbReference type="Proteomes" id="UP000515788">
    <property type="component" value="Chromosome 7"/>
</dbReference>
<keyword evidence="6" id="KW-0967">Endosome</keyword>
<evidence type="ECO:0000256" key="6">
    <source>
        <dbReference type="ARBA" id="ARBA00022753"/>
    </source>
</evidence>
<evidence type="ECO:0000256" key="5">
    <source>
        <dbReference type="ARBA" id="ARBA00022448"/>
    </source>
</evidence>
<evidence type="ECO:0000256" key="9">
    <source>
        <dbReference type="SAM" id="Coils"/>
    </source>
</evidence>
<sequence>MKENVRTLYQDIERCVDLLQEAVDLETAKAVSVFSEKTCDNERWLEELKQRFQLRSDEELEQIRALKSQQLDRIDTVESKIEYYEKLCDELEEFQAELEVKTKLAQNRRSRMNSSVRD</sequence>
<dbReference type="RefSeq" id="XP_037140931.1">
    <property type="nucleotide sequence ID" value="XM_037285035.1"/>
</dbReference>
<dbReference type="GeneID" id="59327498"/>
<evidence type="ECO:0000256" key="3">
    <source>
        <dbReference type="ARBA" id="ARBA00005266"/>
    </source>
</evidence>
<gene>
    <name evidence="10" type="ORF">HG536_0G01160</name>
</gene>
<name>A0A7G3ZL71_9SACH</name>
<dbReference type="AlphaFoldDB" id="A0A7G3ZL71"/>
<keyword evidence="5" id="KW-0813">Transport</keyword>
<evidence type="ECO:0000313" key="11">
    <source>
        <dbReference type="Proteomes" id="UP000515788"/>
    </source>
</evidence>
<protein>
    <recommendedName>
        <fullName evidence="4">Biogenesis of lysosome-related organelles complex 1 subunit BLI1</fullName>
    </recommendedName>
    <alternativeName>
        <fullName evidence="8">BLOC-1 interactor 1</fullName>
    </alternativeName>
</protein>
<feature type="coiled-coil region" evidence="9">
    <location>
        <begin position="49"/>
        <end position="104"/>
    </location>
</feature>
<dbReference type="OrthoDB" id="4059150at2759"/>
<evidence type="ECO:0000256" key="4">
    <source>
        <dbReference type="ARBA" id="ARBA00015596"/>
    </source>
</evidence>
<evidence type="ECO:0000256" key="7">
    <source>
        <dbReference type="ARBA" id="ARBA00023054"/>
    </source>
</evidence>
<comment type="similarity">
    <text evidence="3">Belongs to the BLI1 family.</text>
</comment>
<evidence type="ECO:0000256" key="2">
    <source>
        <dbReference type="ARBA" id="ARBA00004177"/>
    </source>
</evidence>
<comment type="function">
    <text evidence="1">Component of the biogenesis of lysosome-related organelles complex-1 (BLOC-1) involved in endosomal cargo sorting.</text>
</comment>
<keyword evidence="11" id="KW-1185">Reference proteome</keyword>
<evidence type="ECO:0000256" key="8">
    <source>
        <dbReference type="ARBA" id="ARBA00032430"/>
    </source>
</evidence>
<dbReference type="KEGG" id="tgb:HG536_0G01160"/>
<keyword evidence="7 9" id="KW-0175">Coiled coil</keyword>
<organism evidence="10 11">
    <name type="scientific">Torulaspora globosa</name>
    <dbReference type="NCBI Taxonomy" id="48254"/>
    <lineage>
        <taxon>Eukaryota</taxon>
        <taxon>Fungi</taxon>
        <taxon>Dikarya</taxon>
        <taxon>Ascomycota</taxon>
        <taxon>Saccharomycotina</taxon>
        <taxon>Saccharomycetes</taxon>
        <taxon>Saccharomycetales</taxon>
        <taxon>Saccharomycetaceae</taxon>
        <taxon>Torulaspora</taxon>
    </lineage>
</organism>
<comment type="subcellular location">
    <subcellularLocation>
        <location evidence="2">Endosome</location>
    </subcellularLocation>
</comment>
<evidence type="ECO:0000313" key="10">
    <source>
        <dbReference type="EMBL" id="QLL34257.1"/>
    </source>
</evidence>
<dbReference type="GO" id="GO:0005768">
    <property type="term" value="C:endosome"/>
    <property type="evidence" value="ECO:0007669"/>
    <property type="project" value="UniProtKB-SubCell"/>
</dbReference>
<reference evidence="10 11" key="1">
    <citation type="submission" date="2020-06" db="EMBL/GenBank/DDBJ databases">
        <title>The yeast mating-type switching endonuclease HO is a domesticated member of an unorthodox homing genetic element family.</title>
        <authorList>
            <person name="Coughlan A.Y."/>
            <person name="Lombardi L."/>
            <person name="Braun-Galleani S."/>
            <person name="Martos A.R."/>
            <person name="Galeote V."/>
            <person name="Bigey F."/>
            <person name="Dequin S."/>
            <person name="Byrne K.P."/>
            <person name="Wolfe K.H."/>
        </authorList>
    </citation>
    <scope>NUCLEOTIDE SEQUENCE [LARGE SCALE GENOMIC DNA]</scope>
    <source>
        <strain evidence="10 11">CBS764</strain>
    </source>
</reference>
<dbReference type="InterPro" id="IPR020491">
    <property type="entry name" value="BLI1"/>
</dbReference>
<accession>A0A7G3ZL71</accession>
<proteinExistence type="inferred from homology"/>
<dbReference type="Pfam" id="PF17324">
    <property type="entry name" value="BLI1"/>
    <property type="match status" value="1"/>
</dbReference>